<name>A0A381PV39_9ZZZZ</name>
<evidence type="ECO:0000313" key="3">
    <source>
        <dbReference type="EMBL" id="SUZ70494.1"/>
    </source>
</evidence>
<reference evidence="3" key="1">
    <citation type="submission" date="2018-05" db="EMBL/GenBank/DDBJ databases">
        <authorList>
            <person name="Lanie J.A."/>
            <person name="Ng W.-L."/>
            <person name="Kazmierczak K.M."/>
            <person name="Andrzejewski T.M."/>
            <person name="Davidsen T.M."/>
            <person name="Wayne K.J."/>
            <person name="Tettelin H."/>
            <person name="Glass J.I."/>
            <person name="Rusch D."/>
            <person name="Podicherti R."/>
            <person name="Tsui H.-C.T."/>
            <person name="Winkler M.E."/>
        </authorList>
    </citation>
    <scope>NUCLEOTIDE SEQUENCE</scope>
</reference>
<dbReference type="Pfam" id="PF03807">
    <property type="entry name" value="F420_oxidored"/>
    <property type="match status" value="1"/>
</dbReference>
<dbReference type="PANTHER" id="PTHR14239">
    <property type="entry name" value="DUDULIN-RELATED"/>
    <property type="match status" value="1"/>
</dbReference>
<dbReference type="AlphaFoldDB" id="A0A381PV39"/>
<dbReference type="GO" id="GO:0052851">
    <property type="term" value="F:ferric-chelate reductase (NADPH) activity"/>
    <property type="evidence" value="ECO:0007669"/>
    <property type="project" value="TreeGrafter"/>
</dbReference>
<sequence>MKIAVFGGTGALGSALSIKWAAKGYPIIIGSRSKEKAETIVCSIKEEYGLQSMEGLGLEDAAKQCDLAVLTVPYVSHETTLKIIREYIQGKILIDSTVPLQKESSRVLLPKRGSAAMEAQDILGPDVKVISALQNIGSHLISSNNPVDAEVLVSGNDEEAINTVIQLIKDLDLQSWHAGPLENSAAAEALTSVLIAINKKYKLKSSSIKITSN</sequence>
<evidence type="ECO:0000259" key="2">
    <source>
        <dbReference type="Pfam" id="PF03807"/>
    </source>
</evidence>
<organism evidence="3">
    <name type="scientific">marine metagenome</name>
    <dbReference type="NCBI Taxonomy" id="408172"/>
    <lineage>
        <taxon>unclassified sequences</taxon>
        <taxon>metagenomes</taxon>
        <taxon>ecological metagenomes</taxon>
    </lineage>
</organism>
<dbReference type="InterPro" id="IPR028939">
    <property type="entry name" value="P5C_Rdtase_cat_N"/>
</dbReference>
<gene>
    <name evidence="3" type="ORF">METZ01_LOCUS23348</name>
</gene>
<dbReference type="GO" id="GO:0070967">
    <property type="term" value="F:coenzyme F420 binding"/>
    <property type="evidence" value="ECO:0007669"/>
    <property type="project" value="InterPro"/>
</dbReference>
<dbReference type="GO" id="GO:0015677">
    <property type="term" value="P:copper ion import"/>
    <property type="evidence" value="ECO:0007669"/>
    <property type="project" value="TreeGrafter"/>
</dbReference>
<dbReference type="InterPro" id="IPR051267">
    <property type="entry name" value="STEAP_metalloreductase"/>
</dbReference>
<protein>
    <recommendedName>
        <fullName evidence="2">Pyrroline-5-carboxylate reductase catalytic N-terminal domain-containing protein</fullName>
    </recommendedName>
</protein>
<dbReference type="InterPro" id="IPR010185">
    <property type="entry name" value="NpdG"/>
</dbReference>
<evidence type="ECO:0000256" key="1">
    <source>
        <dbReference type="ARBA" id="ARBA00023002"/>
    </source>
</evidence>
<dbReference type="NCBIfam" id="TIGR01915">
    <property type="entry name" value="npdG"/>
    <property type="match status" value="1"/>
</dbReference>
<dbReference type="InterPro" id="IPR036291">
    <property type="entry name" value="NAD(P)-bd_dom_sf"/>
</dbReference>
<proteinExistence type="predicted"/>
<accession>A0A381PV39</accession>
<dbReference type="GO" id="GO:0016651">
    <property type="term" value="F:oxidoreductase activity, acting on NAD(P)H"/>
    <property type="evidence" value="ECO:0007669"/>
    <property type="project" value="InterPro"/>
</dbReference>
<dbReference type="PANTHER" id="PTHR14239:SF0">
    <property type="entry name" value="F420-DEPENDENT NADP REDUCTASE"/>
    <property type="match status" value="1"/>
</dbReference>
<keyword evidence="1" id="KW-0560">Oxidoreductase</keyword>
<dbReference type="EMBL" id="UINC01001093">
    <property type="protein sequence ID" value="SUZ70494.1"/>
    <property type="molecule type" value="Genomic_DNA"/>
</dbReference>
<dbReference type="SUPFAM" id="SSF51735">
    <property type="entry name" value="NAD(P)-binding Rossmann-fold domains"/>
    <property type="match status" value="1"/>
</dbReference>
<dbReference type="GO" id="GO:0050661">
    <property type="term" value="F:NADP binding"/>
    <property type="evidence" value="ECO:0007669"/>
    <property type="project" value="InterPro"/>
</dbReference>
<dbReference type="Gene3D" id="3.40.50.720">
    <property type="entry name" value="NAD(P)-binding Rossmann-like Domain"/>
    <property type="match status" value="1"/>
</dbReference>
<dbReference type="GO" id="GO:0005886">
    <property type="term" value="C:plasma membrane"/>
    <property type="evidence" value="ECO:0007669"/>
    <property type="project" value="TreeGrafter"/>
</dbReference>
<dbReference type="GO" id="GO:0008823">
    <property type="term" value="F:cupric reductase (NADH) activity"/>
    <property type="evidence" value="ECO:0007669"/>
    <property type="project" value="TreeGrafter"/>
</dbReference>
<dbReference type="GO" id="GO:0006740">
    <property type="term" value="P:NADPH regeneration"/>
    <property type="evidence" value="ECO:0007669"/>
    <property type="project" value="InterPro"/>
</dbReference>
<feature type="domain" description="Pyrroline-5-carboxylate reductase catalytic N-terminal" evidence="2">
    <location>
        <begin position="2"/>
        <end position="98"/>
    </location>
</feature>